<dbReference type="Proteomes" id="UP000287651">
    <property type="component" value="Unassembled WGS sequence"/>
</dbReference>
<evidence type="ECO:0000313" key="3">
    <source>
        <dbReference type="Proteomes" id="UP000287651"/>
    </source>
</evidence>
<dbReference type="AlphaFoldDB" id="A0A427B8X7"/>
<organism evidence="2 3">
    <name type="scientific">Ensete ventricosum</name>
    <name type="common">Abyssinian banana</name>
    <name type="synonym">Musa ensete</name>
    <dbReference type="NCBI Taxonomy" id="4639"/>
    <lineage>
        <taxon>Eukaryota</taxon>
        <taxon>Viridiplantae</taxon>
        <taxon>Streptophyta</taxon>
        <taxon>Embryophyta</taxon>
        <taxon>Tracheophyta</taxon>
        <taxon>Spermatophyta</taxon>
        <taxon>Magnoliopsida</taxon>
        <taxon>Liliopsida</taxon>
        <taxon>Zingiberales</taxon>
        <taxon>Musaceae</taxon>
        <taxon>Ensete</taxon>
    </lineage>
</organism>
<reference evidence="2 3" key="1">
    <citation type="journal article" date="2014" name="Agronomy (Basel)">
        <title>A Draft Genome Sequence for Ensete ventricosum, the Drought-Tolerant Tree Against Hunger.</title>
        <authorList>
            <person name="Harrison J."/>
            <person name="Moore K.A."/>
            <person name="Paszkiewicz K."/>
            <person name="Jones T."/>
            <person name="Grant M."/>
            <person name="Ambacheew D."/>
            <person name="Muzemil S."/>
            <person name="Studholme D.J."/>
        </authorList>
    </citation>
    <scope>NUCLEOTIDE SEQUENCE [LARGE SCALE GENOMIC DNA]</scope>
</reference>
<feature type="region of interest" description="Disordered" evidence="1">
    <location>
        <begin position="24"/>
        <end position="50"/>
    </location>
</feature>
<feature type="compositionally biased region" description="Basic and acidic residues" evidence="1">
    <location>
        <begin position="33"/>
        <end position="44"/>
    </location>
</feature>
<accession>A0A427B8X7</accession>
<proteinExistence type="predicted"/>
<dbReference type="EMBL" id="AMZH03000207">
    <property type="protein sequence ID" value="RRT84935.1"/>
    <property type="molecule type" value="Genomic_DNA"/>
</dbReference>
<feature type="region of interest" description="Disordered" evidence="1">
    <location>
        <begin position="87"/>
        <end position="112"/>
    </location>
</feature>
<comment type="caution">
    <text evidence="2">The sequence shown here is derived from an EMBL/GenBank/DDBJ whole genome shotgun (WGS) entry which is preliminary data.</text>
</comment>
<evidence type="ECO:0000313" key="2">
    <source>
        <dbReference type="EMBL" id="RRT84935.1"/>
    </source>
</evidence>
<sequence>MHCCKQSNLPFPTERSDLYAVELKIQDGAPKQETNRDRDRREGSTETETIAVGRHELFVGHDNADGADDVHRPRPHIRHHGLLLQIHGRAPSPSPPTESLIPQRLPSAGNTEQRKEVKAMAFSDSQLPQSIYIICSEEGEKRR</sequence>
<evidence type="ECO:0000256" key="1">
    <source>
        <dbReference type="SAM" id="MobiDB-lite"/>
    </source>
</evidence>
<protein>
    <submittedName>
        <fullName evidence="2">Uncharacterized protein</fullName>
    </submittedName>
</protein>
<gene>
    <name evidence="2" type="ORF">B296_00011290</name>
</gene>
<name>A0A427B8X7_ENSVE</name>